<evidence type="ECO:0000313" key="11">
    <source>
        <dbReference type="Proteomes" id="UP001152523"/>
    </source>
</evidence>
<dbReference type="GO" id="GO:0003700">
    <property type="term" value="F:DNA-binding transcription factor activity"/>
    <property type="evidence" value="ECO:0007669"/>
    <property type="project" value="InterPro"/>
</dbReference>
<dbReference type="PROSITE" id="PS50157">
    <property type="entry name" value="ZINC_FINGER_C2H2_2"/>
    <property type="match status" value="2"/>
</dbReference>
<dbReference type="PANTHER" id="PTHR45988">
    <property type="entry name" value="C2H2 TYPE ZINC FINGER TRANSCRIPTION FACTOR FAMILY-RELATED"/>
    <property type="match status" value="1"/>
</dbReference>
<keyword evidence="3 7" id="KW-0863">Zinc-finger</keyword>
<reference evidence="10" key="1">
    <citation type="submission" date="2022-07" db="EMBL/GenBank/DDBJ databases">
        <authorList>
            <person name="Macas J."/>
            <person name="Novak P."/>
            <person name="Neumann P."/>
        </authorList>
    </citation>
    <scope>NUCLEOTIDE SEQUENCE</scope>
</reference>
<dbReference type="InterPro" id="IPR036236">
    <property type="entry name" value="Znf_C2H2_sf"/>
</dbReference>
<evidence type="ECO:0000256" key="2">
    <source>
        <dbReference type="ARBA" id="ARBA00022737"/>
    </source>
</evidence>
<keyword evidence="5" id="KW-0805">Transcription regulation</keyword>
<evidence type="ECO:0000256" key="4">
    <source>
        <dbReference type="ARBA" id="ARBA00022833"/>
    </source>
</evidence>
<keyword evidence="2" id="KW-0677">Repeat</keyword>
<dbReference type="PANTHER" id="PTHR45988:SF1">
    <property type="entry name" value="ZINC FINGER PROTEIN AZF2"/>
    <property type="match status" value="1"/>
</dbReference>
<comment type="caution">
    <text evidence="10">The sequence shown here is derived from an EMBL/GenBank/DDBJ whole genome shotgun (WGS) entry which is preliminary data.</text>
</comment>
<dbReference type="Proteomes" id="UP001152523">
    <property type="component" value="Unassembled WGS sequence"/>
</dbReference>
<feature type="compositionally biased region" description="Basic and acidic residues" evidence="8">
    <location>
        <begin position="241"/>
        <end position="265"/>
    </location>
</feature>
<dbReference type="PROSITE" id="PS00028">
    <property type="entry name" value="ZINC_FINGER_C2H2_1"/>
    <property type="match status" value="2"/>
</dbReference>
<evidence type="ECO:0000256" key="3">
    <source>
        <dbReference type="ARBA" id="ARBA00022771"/>
    </source>
</evidence>
<evidence type="ECO:0000256" key="6">
    <source>
        <dbReference type="ARBA" id="ARBA00023163"/>
    </source>
</evidence>
<dbReference type="AlphaFoldDB" id="A0AAV0DQ35"/>
<feature type="region of interest" description="Disordered" evidence="8">
    <location>
        <begin position="233"/>
        <end position="265"/>
    </location>
</feature>
<organism evidence="10 11">
    <name type="scientific">Cuscuta epithymum</name>
    <dbReference type="NCBI Taxonomy" id="186058"/>
    <lineage>
        <taxon>Eukaryota</taxon>
        <taxon>Viridiplantae</taxon>
        <taxon>Streptophyta</taxon>
        <taxon>Embryophyta</taxon>
        <taxon>Tracheophyta</taxon>
        <taxon>Spermatophyta</taxon>
        <taxon>Magnoliopsida</taxon>
        <taxon>eudicotyledons</taxon>
        <taxon>Gunneridae</taxon>
        <taxon>Pentapetalae</taxon>
        <taxon>asterids</taxon>
        <taxon>lamiids</taxon>
        <taxon>Solanales</taxon>
        <taxon>Convolvulaceae</taxon>
        <taxon>Cuscuteae</taxon>
        <taxon>Cuscuta</taxon>
        <taxon>Cuscuta subgen. Cuscuta</taxon>
    </lineage>
</organism>
<evidence type="ECO:0000256" key="1">
    <source>
        <dbReference type="ARBA" id="ARBA00022723"/>
    </source>
</evidence>
<dbReference type="InterPro" id="IPR044653">
    <property type="entry name" value="AZF1/2/3-like"/>
</dbReference>
<dbReference type="EMBL" id="CAMAPF010000122">
    <property type="protein sequence ID" value="CAH9103675.1"/>
    <property type="molecule type" value="Genomic_DNA"/>
</dbReference>
<sequence length="265" mass="27952">MALQSMKAVAQKIPPPPLAAVDVQNFKKKRSKRPLTESLPPPETEEEYLALCLVMLARSGATVPGAGKKQRVDSEAVSPPPYSTGERVADQELSYKCTVCNKAFCSYQALGGHKASHRKHILGADDGHPSTSASVTVAVAGPNVSALNPTGKPHECSICHRSFPTGQALGGHKRRHYEGKLGGGGGSKDGGRSGSAVTSSEGAAGVSSRVKLEFDLNELPPSPDLELRLSVDFAGEGQPVADDHEIESPVPVKEPRSSFREDVLN</sequence>
<accession>A0AAV0DQ35</accession>
<dbReference type="GO" id="GO:0008270">
    <property type="term" value="F:zinc ion binding"/>
    <property type="evidence" value="ECO:0007669"/>
    <property type="project" value="UniProtKB-KW"/>
</dbReference>
<dbReference type="SMART" id="SM00355">
    <property type="entry name" value="ZnF_C2H2"/>
    <property type="match status" value="2"/>
</dbReference>
<evidence type="ECO:0000313" key="10">
    <source>
        <dbReference type="EMBL" id="CAH9103675.1"/>
    </source>
</evidence>
<feature type="region of interest" description="Disordered" evidence="8">
    <location>
        <begin position="167"/>
        <end position="204"/>
    </location>
</feature>
<feature type="domain" description="C2H2-type" evidence="9">
    <location>
        <begin position="95"/>
        <end position="117"/>
    </location>
</feature>
<dbReference type="InterPro" id="IPR013087">
    <property type="entry name" value="Znf_C2H2_type"/>
</dbReference>
<feature type="region of interest" description="Disordered" evidence="8">
    <location>
        <begin position="63"/>
        <end position="86"/>
    </location>
</feature>
<dbReference type="Pfam" id="PF13912">
    <property type="entry name" value="zf-C2H2_6"/>
    <property type="match status" value="2"/>
</dbReference>
<dbReference type="GO" id="GO:0000976">
    <property type="term" value="F:transcription cis-regulatory region binding"/>
    <property type="evidence" value="ECO:0007669"/>
    <property type="project" value="TreeGrafter"/>
</dbReference>
<dbReference type="Gene3D" id="3.30.160.60">
    <property type="entry name" value="Classic Zinc Finger"/>
    <property type="match status" value="1"/>
</dbReference>
<evidence type="ECO:0000256" key="7">
    <source>
        <dbReference type="PROSITE-ProRule" id="PRU00042"/>
    </source>
</evidence>
<feature type="region of interest" description="Disordered" evidence="8">
    <location>
        <begin position="24"/>
        <end position="43"/>
    </location>
</feature>
<keyword evidence="4" id="KW-0862">Zinc</keyword>
<proteinExistence type="predicted"/>
<feature type="domain" description="C2H2-type" evidence="9">
    <location>
        <begin position="154"/>
        <end position="181"/>
    </location>
</feature>
<evidence type="ECO:0000259" key="9">
    <source>
        <dbReference type="PROSITE" id="PS50157"/>
    </source>
</evidence>
<evidence type="ECO:0000256" key="5">
    <source>
        <dbReference type="ARBA" id="ARBA00023015"/>
    </source>
</evidence>
<dbReference type="GO" id="GO:0005634">
    <property type="term" value="C:nucleus"/>
    <property type="evidence" value="ECO:0007669"/>
    <property type="project" value="TreeGrafter"/>
</dbReference>
<name>A0AAV0DQ35_9ASTE</name>
<dbReference type="SUPFAM" id="SSF57667">
    <property type="entry name" value="beta-beta-alpha zinc fingers"/>
    <property type="match status" value="1"/>
</dbReference>
<keyword evidence="11" id="KW-1185">Reference proteome</keyword>
<gene>
    <name evidence="10" type="ORF">CEPIT_LOCUS16515</name>
</gene>
<protein>
    <recommendedName>
        <fullName evidence="9">C2H2-type domain-containing protein</fullName>
    </recommendedName>
</protein>
<evidence type="ECO:0000256" key="8">
    <source>
        <dbReference type="SAM" id="MobiDB-lite"/>
    </source>
</evidence>
<keyword evidence="1" id="KW-0479">Metal-binding</keyword>
<keyword evidence="6" id="KW-0804">Transcription</keyword>